<proteinExistence type="inferred from homology"/>
<dbReference type="SMART" id="SM01005">
    <property type="entry name" value="Ala_racemase_C"/>
    <property type="match status" value="1"/>
</dbReference>
<feature type="active site" description="Proton acceptor; specific for D-alanine" evidence="8">
    <location>
        <position position="41"/>
    </location>
</feature>
<evidence type="ECO:0000256" key="4">
    <source>
        <dbReference type="ARBA" id="ARBA00013089"/>
    </source>
</evidence>
<evidence type="ECO:0000313" key="12">
    <source>
        <dbReference type="EMBL" id="SUT93249.1"/>
    </source>
</evidence>
<dbReference type="UniPathway" id="UPA00042">
    <property type="reaction ID" value="UER00497"/>
</dbReference>
<comment type="catalytic activity">
    <reaction evidence="1 8">
        <text>L-alanine = D-alanine</text>
        <dbReference type="Rhea" id="RHEA:20249"/>
        <dbReference type="ChEBI" id="CHEBI:57416"/>
        <dbReference type="ChEBI" id="CHEBI:57972"/>
        <dbReference type="EC" id="5.1.1.1"/>
    </reaction>
</comment>
<feature type="domain" description="Alanine racemase C-terminal" evidence="11">
    <location>
        <begin position="257"/>
        <end position="381"/>
    </location>
</feature>
<feature type="binding site" evidence="8 10">
    <location>
        <position position="326"/>
    </location>
    <ligand>
        <name>substrate</name>
    </ligand>
</feature>
<feature type="modified residue" description="N6-(pyridoxal phosphate)lysine" evidence="8 9">
    <location>
        <position position="41"/>
    </location>
</feature>
<comment type="function">
    <text evidence="8">Catalyzes the interconversion of L-alanine and D-alanine. May also act on other amino acids.</text>
</comment>
<dbReference type="InterPro" id="IPR000821">
    <property type="entry name" value="Ala_racemase"/>
</dbReference>
<evidence type="ECO:0000256" key="3">
    <source>
        <dbReference type="ARBA" id="ARBA00007880"/>
    </source>
</evidence>
<dbReference type="Gene3D" id="3.20.20.10">
    <property type="entry name" value="Alanine racemase"/>
    <property type="match status" value="1"/>
</dbReference>
<keyword evidence="6 8" id="KW-0413">Isomerase</keyword>
<evidence type="ECO:0000256" key="1">
    <source>
        <dbReference type="ARBA" id="ARBA00000316"/>
    </source>
</evidence>
<dbReference type="Gene3D" id="2.40.37.10">
    <property type="entry name" value="Lyase, Ornithine Decarboxylase, Chain A, domain 1"/>
    <property type="match status" value="1"/>
</dbReference>
<keyword evidence="5 8" id="KW-0663">Pyridoxal phosphate</keyword>
<dbReference type="GO" id="GO:0008784">
    <property type="term" value="F:alanine racemase activity"/>
    <property type="evidence" value="ECO:0007669"/>
    <property type="project" value="UniProtKB-UniRule"/>
</dbReference>
<dbReference type="FunFam" id="3.20.20.10:FF:000002">
    <property type="entry name" value="Alanine racemase"/>
    <property type="match status" value="1"/>
</dbReference>
<comment type="cofactor">
    <cofactor evidence="2 8 9">
        <name>pyridoxal 5'-phosphate</name>
        <dbReference type="ChEBI" id="CHEBI:597326"/>
    </cofactor>
</comment>
<dbReference type="PANTHER" id="PTHR30511:SF4">
    <property type="entry name" value="ALANINE RACEMASE, BIOSYNTHETIC"/>
    <property type="match status" value="1"/>
</dbReference>
<reference evidence="12 13" key="1">
    <citation type="submission" date="2018-06" db="EMBL/GenBank/DDBJ databases">
        <authorList>
            <consortium name="Pathogen Informatics"/>
            <person name="Doyle S."/>
        </authorList>
    </citation>
    <scope>NUCLEOTIDE SEQUENCE [LARGE SCALE GENOMIC DNA]</scope>
    <source>
        <strain evidence="12 13">NCTC4191</strain>
    </source>
</reference>
<comment type="pathway">
    <text evidence="7 8">Amino-acid biosynthesis; D-alanine biosynthesis; D-alanine from L-alanine: step 1/1.</text>
</comment>
<protein>
    <recommendedName>
        <fullName evidence="4 8">Alanine racemase</fullName>
        <ecNumber evidence="4 8">5.1.1.1</ecNumber>
    </recommendedName>
</protein>
<dbReference type="EC" id="5.1.1.1" evidence="4 8"/>
<evidence type="ECO:0000313" key="13">
    <source>
        <dbReference type="Proteomes" id="UP000254253"/>
    </source>
</evidence>
<dbReference type="NCBIfam" id="TIGR00492">
    <property type="entry name" value="alr"/>
    <property type="match status" value="1"/>
</dbReference>
<sequence>MKSSKKVMKPATATISREALRHNIELIKTFAPQQKLLAMIKANAYGQGLLPAADTLADLVEGFGVARLREALEIQETGYTGKILLIEGFFDREELLKTLSRRFDTVIHCQEQLELLEQVAEEWQREQQKGFWKRKAKIYFPINVWLKIDTGMHRLGVHPEQVDMFYQRLKACPLVESISFVSHFSRADEPDCGYTEKQIAIFEAATSPYPTHERSISASSGILYWKQAHYDWVRPGIIMHGISPHYTPITDLGFKPVMTLASSLIAVRTHKAGEPVGYGGAWVSDKDTKLGVVAMGYGDGYPRNAPEGTPVLVNGRIVPIVGRVSMDMLTVDLGADSQDKVGDEVIFWGLDLLIEEVAQHIGVISYELITKLTPRVIFEYE</sequence>
<dbReference type="SUPFAM" id="SSF51419">
    <property type="entry name" value="PLP-binding barrel"/>
    <property type="match status" value="1"/>
</dbReference>
<dbReference type="HAMAP" id="MF_01201">
    <property type="entry name" value="Ala_racemase"/>
    <property type="match status" value="1"/>
</dbReference>
<dbReference type="PANTHER" id="PTHR30511">
    <property type="entry name" value="ALANINE RACEMASE"/>
    <property type="match status" value="1"/>
</dbReference>
<keyword evidence="13" id="KW-1185">Reference proteome</keyword>
<dbReference type="Pfam" id="PF00842">
    <property type="entry name" value="Ala_racemase_C"/>
    <property type="match status" value="1"/>
</dbReference>
<dbReference type="AlphaFoldDB" id="A0A380TZ49"/>
<name>A0A380TZ49_ACTLI</name>
<evidence type="ECO:0000256" key="2">
    <source>
        <dbReference type="ARBA" id="ARBA00001933"/>
    </source>
</evidence>
<evidence type="ECO:0000256" key="10">
    <source>
        <dbReference type="PIRSR" id="PIRSR600821-52"/>
    </source>
</evidence>
<dbReference type="FunFam" id="2.40.37.10:FF:000002">
    <property type="entry name" value="Alanine racemase"/>
    <property type="match status" value="1"/>
</dbReference>
<dbReference type="GO" id="GO:0030170">
    <property type="term" value="F:pyridoxal phosphate binding"/>
    <property type="evidence" value="ECO:0007669"/>
    <property type="project" value="UniProtKB-UniRule"/>
</dbReference>
<dbReference type="Pfam" id="PF01168">
    <property type="entry name" value="Ala_racemase_N"/>
    <property type="match status" value="1"/>
</dbReference>
<evidence type="ECO:0000256" key="7">
    <source>
        <dbReference type="ARBA" id="ARBA00037912"/>
    </source>
</evidence>
<dbReference type="Proteomes" id="UP000254253">
    <property type="component" value="Unassembled WGS sequence"/>
</dbReference>
<gene>
    <name evidence="12" type="primary">alr</name>
    <name evidence="12" type="ORF">NCTC4191_01122</name>
</gene>
<dbReference type="GO" id="GO:0005829">
    <property type="term" value="C:cytosol"/>
    <property type="evidence" value="ECO:0007669"/>
    <property type="project" value="TreeGrafter"/>
</dbReference>
<comment type="similarity">
    <text evidence="3 8">Belongs to the alanine racemase family.</text>
</comment>
<dbReference type="InterPro" id="IPR001608">
    <property type="entry name" value="Ala_racemase_N"/>
</dbReference>
<dbReference type="SUPFAM" id="SSF50621">
    <property type="entry name" value="Alanine racemase C-terminal domain-like"/>
    <property type="match status" value="1"/>
</dbReference>
<accession>A0A380TZ49</accession>
<dbReference type="PRINTS" id="PR00992">
    <property type="entry name" value="ALARACEMASE"/>
</dbReference>
<evidence type="ECO:0000256" key="8">
    <source>
        <dbReference type="HAMAP-Rule" id="MF_01201"/>
    </source>
</evidence>
<evidence type="ECO:0000259" key="11">
    <source>
        <dbReference type="SMART" id="SM01005"/>
    </source>
</evidence>
<dbReference type="InterPro" id="IPR009006">
    <property type="entry name" value="Ala_racemase/Decarboxylase_C"/>
</dbReference>
<feature type="binding site" evidence="8 10">
    <location>
        <position position="154"/>
    </location>
    <ligand>
        <name>substrate</name>
    </ligand>
</feature>
<dbReference type="GO" id="GO:0030632">
    <property type="term" value="P:D-alanine biosynthetic process"/>
    <property type="evidence" value="ECO:0007669"/>
    <property type="project" value="UniProtKB-UniRule"/>
</dbReference>
<dbReference type="InterPro" id="IPR011079">
    <property type="entry name" value="Ala_racemase_C"/>
</dbReference>
<dbReference type="InterPro" id="IPR029066">
    <property type="entry name" value="PLP-binding_barrel"/>
</dbReference>
<dbReference type="CDD" id="cd06827">
    <property type="entry name" value="PLPDE_III_AR_proteobact"/>
    <property type="match status" value="1"/>
</dbReference>
<feature type="active site" description="Proton acceptor; specific for L-alanine" evidence="8">
    <location>
        <position position="278"/>
    </location>
</feature>
<evidence type="ECO:0000256" key="9">
    <source>
        <dbReference type="PIRSR" id="PIRSR600821-50"/>
    </source>
</evidence>
<evidence type="ECO:0000256" key="6">
    <source>
        <dbReference type="ARBA" id="ARBA00023235"/>
    </source>
</evidence>
<evidence type="ECO:0000256" key="5">
    <source>
        <dbReference type="ARBA" id="ARBA00022898"/>
    </source>
</evidence>
<dbReference type="EMBL" id="UFRN01000002">
    <property type="protein sequence ID" value="SUT93249.1"/>
    <property type="molecule type" value="Genomic_DNA"/>
</dbReference>
<organism evidence="12 13">
    <name type="scientific">Actinobacillus lignieresii</name>
    <dbReference type="NCBI Taxonomy" id="720"/>
    <lineage>
        <taxon>Bacteria</taxon>
        <taxon>Pseudomonadati</taxon>
        <taxon>Pseudomonadota</taxon>
        <taxon>Gammaproteobacteria</taxon>
        <taxon>Pasteurellales</taxon>
        <taxon>Pasteurellaceae</taxon>
        <taxon>Actinobacillus</taxon>
    </lineage>
</organism>